<organism evidence="3 4">
    <name type="scientific">Dreissena polymorpha</name>
    <name type="common">Zebra mussel</name>
    <name type="synonym">Mytilus polymorpha</name>
    <dbReference type="NCBI Taxonomy" id="45954"/>
    <lineage>
        <taxon>Eukaryota</taxon>
        <taxon>Metazoa</taxon>
        <taxon>Spiralia</taxon>
        <taxon>Lophotrochozoa</taxon>
        <taxon>Mollusca</taxon>
        <taxon>Bivalvia</taxon>
        <taxon>Autobranchia</taxon>
        <taxon>Heteroconchia</taxon>
        <taxon>Euheterodonta</taxon>
        <taxon>Imparidentia</taxon>
        <taxon>Neoheterodontei</taxon>
        <taxon>Myida</taxon>
        <taxon>Dreissenoidea</taxon>
        <taxon>Dreissenidae</taxon>
        <taxon>Dreissena</taxon>
    </lineage>
</organism>
<evidence type="ECO:0008006" key="5">
    <source>
        <dbReference type="Google" id="ProtNLM"/>
    </source>
</evidence>
<proteinExistence type="inferred from homology"/>
<dbReference type="Proteomes" id="UP000828390">
    <property type="component" value="Unassembled WGS sequence"/>
</dbReference>
<evidence type="ECO:0000313" key="3">
    <source>
        <dbReference type="EMBL" id="KAH3890944.1"/>
    </source>
</evidence>
<comment type="similarity">
    <text evidence="1">Belongs to the UPF0390 family.</text>
</comment>
<gene>
    <name evidence="3" type="ORF">DPMN_015033</name>
</gene>
<evidence type="ECO:0000313" key="4">
    <source>
        <dbReference type="Proteomes" id="UP000828390"/>
    </source>
</evidence>
<reference evidence="3" key="2">
    <citation type="submission" date="2020-11" db="EMBL/GenBank/DDBJ databases">
        <authorList>
            <person name="McCartney M.A."/>
            <person name="Auch B."/>
            <person name="Kono T."/>
            <person name="Mallez S."/>
            <person name="Becker A."/>
            <person name="Gohl D.M."/>
            <person name="Silverstein K.A.T."/>
            <person name="Koren S."/>
            <person name="Bechman K.B."/>
            <person name="Herman A."/>
            <person name="Abrahante J.E."/>
            <person name="Garbe J."/>
        </authorList>
    </citation>
    <scope>NUCLEOTIDE SEQUENCE</scope>
    <source>
        <strain evidence="3">Duluth1</strain>
        <tissue evidence="3">Whole animal</tissue>
    </source>
</reference>
<dbReference type="OrthoDB" id="5239630at2759"/>
<dbReference type="PANTHER" id="PTHR16967">
    <property type="entry name" value="LEYDIG CELL TUMOR 10 KDA PROTEIN HOMOLOG"/>
    <property type="match status" value="1"/>
</dbReference>
<protein>
    <recommendedName>
        <fullName evidence="5">Leydig cell tumor 10 kDa protein homolog</fullName>
    </recommendedName>
</protein>
<dbReference type="InterPro" id="IPR019034">
    <property type="entry name" value="UPF0390"/>
</dbReference>
<sequence>MAQGNKKLNAPGIASKKEKNRTKKQNMKKGGKYIAPKKHKVMEQAKLKKALDKAIKTNIEQEITQKVKSVEAKAFKMVASPSGASSSKKPNEPAKIKMK</sequence>
<feature type="compositionally biased region" description="Low complexity" evidence="2">
    <location>
        <begin position="79"/>
        <end position="88"/>
    </location>
</feature>
<feature type="compositionally biased region" description="Basic and acidic residues" evidence="2">
    <location>
        <begin position="89"/>
        <end position="99"/>
    </location>
</feature>
<feature type="region of interest" description="Disordered" evidence="2">
    <location>
        <begin position="78"/>
        <end position="99"/>
    </location>
</feature>
<keyword evidence="4" id="KW-1185">Reference proteome</keyword>
<name>A0A9D4NC29_DREPO</name>
<dbReference type="EMBL" id="JAIWYP010000001">
    <property type="protein sequence ID" value="KAH3890944.1"/>
    <property type="molecule type" value="Genomic_DNA"/>
</dbReference>
<dbReference type="AlphaFoldDB" id="A0A9D4NC29"/>
<reference evidence="3" key="1">
    <citation type="journal article" date="2019" name="bioRxiv">
        <title>The Genome of the Zebra Mussel, Dreissena polymorpha: A Resource for Invasive Species Research.</title>
        <authorList>
            <person name="McCartney M.A."/>
            <person name="Auch B."/>
            <person name="Kono T."/>
            <person name="Mallez S."/>
            <person name="Zhang Y."/>
            <person name="Obille A."/>
            <person name="Becker A."/>
            <person name="Abrahante J.E."/>
            <person name="Garbe J."/>
            <person name="Badalamenti J.P."/>
            <person name="Herman A."/>
            <person name="Mangelson H."/>
            <person name="Liachko I."/>
            <person name="Sullivan S."/>
            <person name="Sone E.D."/>
            <person name="Koren S."/>
            <person name="Silverstein K.A.T."/>
            <person name="Beckman K.B."/>
            <person name="Gohl D.M."/>
        </authorList>
    </citation>
    <scope>NUCLEOTIDE SEQUENCE</scope>
    <source>
        <strain evidence="3">Duluth1</strain>
        <tissue evidence="3">Whole animal</tissue>
    </source>
</reference>
<evidence type="ECO:0000256" key="1">
    <source>
        <dbReference type="ARBA" id="ARBA00006802"/>
    </source>
</evidence>
<dbReference type="Pfam" id="PF09495">
    <property type="entry name" value="DUF2462"/>
    <property type="match status" value="1"/>
</dbReference>
<comment type="caution">
    <text evidence="3">The sequence shown here is derived from an EMBL/GenBank/DDBJ whole genome shotgun (WGS) entry which is preliminary data.</text>
</comment>
<feature type="compositionally biased region" description="Basic residues" evidence="2">
    <location>
        <begin position="18"/>
        <end position="32"/>
    </location>
</feature>
<evidence type="ECO:0000256" key="2">
    <source>
        <dbReference type="SAM" id="MobiDB-lite"/>
    </source>
</evidence>
<feature type="region of interest" description="Disordered" evidence="2">
    <location>
        <begin position="1"/>
        <end position="32"/>
    </location>
</feature>
<accession>A0A9D4NC29</accession>
<dbReference type="PANTHER" id="PTHR16967:SF1">
    <property type="entry name" value="LEYDIG CELL TUMOR 10 KDA PROTEIN HOMOLOG"/>
    <property type="match status" value="1"/>
</dbReference>